<feature type="region of interest" description="Disordered" evidence="1">
    <location>
        <begin position="78"/>
        <end position="100"/>
    </location>
</feature>
<evidence type="ECO:0000256" key="1">
    <source>
        <dbReference type="SAM" id="MobiDB-lite"/>
    </source>
</evidence>
<protein>
    <recommendedName>
        <fullName evidence="5">Secreted protein</fullName>
    </recommendedName>
</protein>
<keyword evidence="2" id="KW-0812">Transmembrane</keyword>
<name>A0ABN3BKG0_9ACTN</name>
<keyword evidence="2" id="KW-0472">Membrane</keyword>
<organism evidence="3 4">
    <name type="scientific">Streptomyces bangladeshensis</name>
    <dbReference type="NCBI Taxonomy" id="295352"/>
    <lineage>
        <taxon>Bacteria</taxon>
        <taxon>Bacillati</taxon>
        <taxon>Actinomycetota</taxon>
        <taxon>Actinomycetes</taxon>
        <taxon>Kitasatosporales</taxon>
        <taxon>Streptomycetaceae</taxon>
        <taxon>Streptomyces</taxon>
    </lineage>
</organism>
<accession>A0ABN3BKG0</accession>
<proteinExistence type="predicted"/>
<keyword evidence="4" id="KW-1185">Reference proteome</keyword>
<evidence type="ECO:0000313" key="4">
    <source>
        <dbReference type="Proteomes" id="UP001501391"/>
    </source>
</evidence>
<feature type="transmembrane region" description="Helical" evidence="2">
    <location>
        <begin position="20"/>
        <end position="41"/>
    </location>
</feature>
<evidence type="ECO:0000256" key="2">
    <source>
        <dbReference type="SAM" id="Phobius"/>
    </source>
</evidence>
<reference evidence="3 4" key="1">
    <citation type="journal article" date="2019" name="Int. J. Syst. Evol. Microbiol.">
        <title>The Global Catalogue of Microorganisms (GCM) 10K type strain sequencing project: providing services to taxonomists for standard genome sequencing and annotation.</title>
        <authorList>
            <consortium name="The Broad Institute Genomics Platform"/>
            <consortium name="The Broad Institute Genome Sequencing Center for Infectious Disease"/>
            <person name="Wu L."/>
            <person name="Ma J."/>
        </authorList>
    </citation>
    <scope>NUCLEOTIDE SEQUENCE [LARGE SCALE GENOMIC DNA]</scope>
    <source>
        <strain evidence="3 4">JCM 14924</strain>
    </source>
</reference>
<dbReference type="EMBL" id="BAAAOQ010000011">
    <property type="protein sequence ID" value="GAA2197275.1"/>
    <property type="molecule type" value="Genomic_DNA"/>
</dbReference>
<gene>
    <name evidence="3" type="ORF">GCM10009787_35070</name>
</gene>
<keyword evidence="2" id="KW-1133">Transmembrane helix</keyword>
<evidence type="ECO:0000313" key="3">
    <source>
        <dbReference type="EMBL" id="GAA2197275.1"/>
    </source>
</evidence>
<evidence type="ECO:0008006" key="5">
    <source>
        <dbReference type="Google" id="ProtNLM"/>
    </source>
</evidence>
<comment type="caution">
    <text evidence="3">The sequence shown here is derived from an EMBL/GenBank/DDBJ whole genome shotgun (WGS) entry which is preliminary data.</text>
</comment>
<dbReference type="Proteomes" id="UP001501391">
    <property type="component" value="Unassembled WGS sequence"/>
</dbReference>
<sequence>MDTSMGGNRRARKLPGMEGWLPYVIVFGFFAAVLGFLTWLARVIRRRGSAGGGAGAALAAYEEAFRATSHAAYQEIRAQAERKVPAGSPDRLRPRSRRRR</sequence>